<evidence type="ECO:0000313" key="4">
    <source>
        <dbReference type="Proteomes" id="UP001529369"/>
    </source>
</evidence>
<dbReference type="PANTHER" id="PTHR11014">
    <property type="entry name" value="PEPTIDASE M20 FAMILY MEMBER"/>
    <property type="match status" value="1"/>
</dbReference>
<dbReference type="CDD" id="cd05666">
    <property type="entry name" value="M20_Acy1-like"/>
    <property type="match status" value="1"/>
</dbReference>
<name>A0ABT8AFB9_9PROT</name>
<proteinExistence type="predicted"/>
<evidence type="ECO:0000256" key="1">
    <source>
        <dbReference type="ARBA" id="ARBA00022801"/>
    </source>
</evidence>
<dbReference type="Gene3D" id="3.40.630.10">
    <property type="entry name" value="Zn peptidases"/>
    <property type="match status" value="1"/>
</dbReference>
<dbReference type="Gene3D" id="3.30.70.360">
    <property type="match status" value="1"/>
</dbReference>
<dbReference type="SUPFAM" id="SSF53187">
    <property type="entry name" value="Zn-dependent exopeptidases"/>
    <property type="match status" value="1"/>
</dbReference>
<dbReference type="EMBL" id="JAUFPN010000206">
    <property type="protein sequence ID" value="MDN3568375.1"/>
    <property type="molecule type" value="Genomic_DNA"/>
</dbReference>
<keyword evidence="4" id="KW-1185">Reference proteome</keyword>
<sequence length="392" mass="41897">MPILNRIADFHAEMTAWRQDFHAHPEIAFEEVRTAGIVAEKLRAFGCDEVVTGIAGTGVVGVIRGQGDTSRAIGLRADMDALPILEQSGVAHASTVPGKMHACGHDGHTTMLLGAAKYLAETRNFEGTVFLIFQPAEENGGGGNVMVREGLFERFPMERVFGLHNWPGAPEGSFWWREGPIMAATAQILVEVTGKGAHGAMPHQGNDPVVIAAQIVTALQSIVGRNVDPAESGVITIGQIQGGDTWNVIPETVTLRGTARWFQPEVGDLLEKRFLEISTGIATAFGATAKAVFDRGYPATVNEPESTVMSVTAARTVSGEAKVQEMPKPTMGGEDFSFMLNAKAGSYIMLGAARGPGDPQVHHPKYDFNDAVLPIGASYWATLAEQLLPKRG</sequence>
<dbReference type="InterPro" id="IPR017439">
    <property type="entry name" value="Amidohydrolase"/>
</dbReference>
<reference evidence="4" key="1">
    <citation type="journal article" date="2019" name="Int. J. Syst. Evol. Microbiol.">
        <title>The Global Catalogue of Microorganisms (GCM) 10K type strain sequencing project: providing services to taxonomists for standard genome sequencing and annotation.</title>
        <authorList>
            <consortium name="The Broad Institute Genomics Platform"/>
            <consortium name="The Broad Institute Genome Sequencing Center for Infectious Disease"/>
            <person name="Wu L."/>
            <person name="Ma J."/>
        </authorList>
    </citation>
    <scope>NUCLEOTIDE SEQUENCE [LARGE SCALE GENOMIC DNA]</scope>
    <source>
        <strain evidence="4">CECT 7131</strain>
    </source>
</reference>
<evidence type="ECO:0000313" key="3">
    <source>
        <dbReference type="EMBL" id="MDN3568375.1"/>
    </source>
</evidence>
<organism evidence="3 4">
    <name type="scientific">Paeniroseomonas aquatica</name>
    <dbReference type="NCBI Taxonomy" id="373043"/>
    <lineage>
        <taxon>Bacteria</taxon>
        <taxon>Pseudomonadati</taxon>
        <taxon>Pseudomonadota</taxon>
        <taxon>Alphaproteobacteria</taxon>
        <taxon>Acetobacterales</taxon>
        <taxon>Acetobacteraceae</taxon>
        <taxon>Paeniroseomonas</taxon>
    </lineage>
</organism>
<evidence type="ECO:0000259" key="2">
    <source>
        <dbReference type="Pfam" id="PF07687"/>
    </source>
</evidence>
<dbReference type="NCBIfam" id="TIGR01891">
    <property type="entry name" value="amidohydrolases"/>
    <property type="match status" value="1"/>
</dbReference>
<accession>A0ABT8AFB9</accession>
<dbReference type="Pfam" id="PF01546">
    <property type="entry name" value="Peptidase_M20"/>
    <property type="match status" value="1"/>
</dbReference>
<dbReference type="InterPro" id="IPR002933">
    <property type="entry name" value="Peptidase_M20"/>
</dbReference>
<dbReference type="PIRSF" id="PIRSF005962">
    <property type="entry name" value="Pept_M20D_amidohydro"/>
    <property type="match status" value="1"/>
</dbReference>
<comment type="caution">
    <text evidence="3">The sequence shown here is derived from an EMBL/GenBank/DDBJ whole genome shotgun (WGS) entry which is preliminary data.</text>
</comment>
<gene>
    <name evidence="3" type="ORF">QWZ14_28685</name>
</gene>
<dbReference type="InterPro" id="IPR011650">
    <property type="entry name" value="Peptidase_M20_dimer"/>
</dbReference>
<dbReference type="SUPFAM" id="SSF55031">
    <property type="entry name" value="Bacterial exopeptidase dimerisation domain"/>
    <property type="match status" value="1"/>
</dbReference>
<dbReference type="PANTHER" id="PTHR11014:SF63">
    <property type="entry name" value="METALLOPEPTIDASE, PUTATIVE (AFU_ORTHOLOGUE AFUA_6G09600)-RELATED"/>
    <property type="match status" value="1"/>
</dbReference>
<protein>
    <submittedName>
        <fullName evidence="3">M20 aminoacylase family protein</fullName>
    </submittedName>
</protein>
<dbReference type="RefSeq" id="WP_290320487.1">
    <property type="nucleotide sequence ID" value="NZ_JAUFPN010000206.1"/>
</dbReference>
<keyword evidence="1" id="KW-0378">Hydrolase</keyword>
<feature type="domain" description="Peptidase M20 dimerisation" evidence="2">
    <location>
        <begin position="189"/>
        <end position="262"/>
    </location>
</feature>
<dbReference type="Proteomes" id="UP001529369">
    <property type="component" value="Unassembled WGS sequence"/>
</dbReference>
<dbReference type="Pfam" id="PF07687">
    <property type="entry name" value="M20_dimer"/>
    <property type="match status" value="1"/>
</dbReference>
<dbReference type="InterPro" id="IPR036264">
    <property type="entry name" value="Bact_exopeptidase_dim_dom"/>
</dbReference>